<dbReference type="InterPro" id="IPR050958">
    <property type="entry name" value="Cell_Adh-Cytoskel_Orgn"/>
</dbReference>
<dbReference type="Proteomes" id="UP000092461">
    <property type="component" value="Unassembled WGS sequence"/>
</dbReference>
<evidence type="ECO:0000313" key="10">
    <source>
        <dbReference type="EnsemblMetazoa" id="LLOJ010504-PB"/>
    </source>
</evidence>
<evidence type="ECO:0000256" key="1">
    <source>
        <dbReference type="ARBA" id="ARBA00004167"/>
    </source>
</evidence>
<dbReference type="FunFam" id="2.60.40.10:FF:001851">
    <property type="entry name" value="Peroxidasin"/>
    <property type="match status" value="1"/>
</dbReference>
<keyword evidence="7" id="KW-1015">Disulfide bond</keyword>
<dbReference type="InterPro" id="IPR013098">
    <property type="entry name" value="Ig_I-set"/>
</dbReference>
<dbReference type="FunFam" id="2.60.40.10:FF:000008">
    <property type="entry name" value="roundabout homolog 2 isoform X2"/>
    <property type="match status" value="1"/>
</dbReference>
<evidence type="ECO:0000256" key="2">
    <source>
        <dbReference type="ARBA" id="ARBA00022692"/>
    </source>
</evidence>
<dbReference type="InterPro" id="IPR007110">
    <property type="entry name" value="Ig-like_dom"/>
</dbReference>
<evidence type="ECO:0000259" key="9">
    <source>
        <dbReference type="PROSITE" id="PS50835"/>
    </source>
</evidence>
<evidence type="ECO:0000256" key="7">
    <source>
        <dbReference type="ARBA" id="ARBA00023157"/>
    </source>
</evidence>
<accession>A0A1B0GLQ6</accession>
<comment type="subcellular location">
    <subcellularLocation>
        <location evidence="1">Membrane</location>
        <topology evidence="1">Single-pass membrane protein</topology>
    </subcellularLocation>
</comment>
<dbReference type="EnsemblMetazoa" id="LLOJ010504-RB">
    <property type="protein sequence ID" value="LLOJ010504-PB"/>
    <property type="gene ID" value="LLOJ010504"/>
</dbReference>
<evidence type="ECO:0000256" key="3">
    <source>
        <dbReference type="ARBA" id="ARBA00022729"/>
    </source>
</evidence>
<dbReference type="GO" id="GO:0005886">
    <property type="term" value="C:plasma membrane"/>
    <property type="evidence" value="ECO:0007669"/>
    <property type="project" value="TreeGrafter"/>
</dbReference>
<evidence type="ECO:0000256" key="8">
    <source>
        <dbReference type="ARBA" id="ARBA00023319"/>
    </source>
</evidence>
<evidence type="ECO:0000256" key="4">
    <source>
        <dbReference type="ARBA" id="ARBA00022737"/>
    </source>
</evidence>
<keyword evidence="8" id="KW-0393">Immunoglobulin domain</keyword>
<dbReference type="EMBL" id="AJWK01035414">
    <property type="status" value="NOT_ANNOTATED_CDS"/>
    <property type="molecule type" value="Genomic_DNA"/>
</dbReference>
<keyword evidence="5" id="KW-1133">Transmembrane helix</keyword>
<reference evidence="10" key="1">
    <citation type="submission" date="2020-05" db="UniProtKB">
        <authorList>
            <consortium name="EnsemblMetazoa"/>
        </authorList>
    </citation>
    <scope>IDENTIFICATION</scope>
    <source>
        <strain evidence="10">Jacobina</strain>
    </source>
</reference>
<dbReference type="VEuPathDB" id="VectorBase:LLOJ010504"/>
<dbReference type="InterPro" id="IPR003598">
    <property type="entry name" value="Ig_sub2"/>
</dbReference>
<dbReference type="GO" id="GO:0007399">
    <property type="term" value="P:nervous system development"/>
    <property type="evidence" value="ECO:0007669"/>
    <property type="project" value="UniProtKB-ARBA"/>
</dbReference>
<dbReference type="InterPro" id="IPR036179">
    <property type="entry name" value="Ig-like_dom_sf"/>
</dbReference>
<dbReference type="SMART" id="SM00408">
    <property type="entry name" value="IGc2"/>
    <property type="match status" value="2"/>
</dbReference>
<protein>
    <recommendedName>
        <fullName evidence="9">Ig-like domain-containing protein</fullName>
    </recommendedName>
</protein>
<evidence type="ECO:0000256" key="5">
    <source>
        <dbReference type="ARBA" id="ARBA00022989"/>
    </source>
</evidence>
<keyword evidence="4" id="KW-0677">Repeat</keyword>
<dbReference type="PROSITE" id="PS50835">
    <property type="entry name" value="IG_LIKE"/>
    <property type="match status" value="2"/>
</dbReference>
<dbReference type="SUPFAM" id="SSF48726">
    <property type="entry name" value="Immunoglobulin"/>
    <property type="match status" value="2"/>
</dbReference>
<dbReference type="AlphaFoldDB" id="A0A1B0GLQ6"/>
<dbReference type="Pfam" id="PF07679">
    <property type="entry name" value="I-set"/>
    <property type="match status" value="2"/>
</dbReference>
<dbReference type="Gene3D" id="2.60.40.10">
    <property type="entry name" value="Immunoglobulins"/>
    <property type="match status" value="2"/>
</dbReference>
<dbReference type="PANTHER" id="PTHR45080:SF8">
    <property type="entry name" value="IG-LIKE DOMAIN-CONTAINING PROTEIN"/>
    <property type="match status" value="1"/>
</dbReference>
<feature type="domain" description="Ig-like" evidence="9">
    <location>
        <begin position="6"/>
        <end position="93"/>
    </location>
</feature>
<sequence length="184" mass="19978">MVDVIPRFVVTPENRTAKVGEEVTLDCEAEGDPSPTVAWERDDGQQIVFTPRIYLTGNQLHIKDAKESDSGLYICIAENAVGSAETVASVEIQSHANPPHLIIEPYDLEALQGATIELPCMGDGDPPPQVKWKKDGRTIISTDRFRIAASGSLHVTNVTTLDSGRYECSITNEFGRATGQGLLI</sequence>
<proteinExistence type="predicted"/>
<evidence type="ECO:0000256" key="6">
    <source>
        <dbReference type="ARBA" id="ARBA00023136"/>
    </source>
</evidence>
<dbReference type="InterPro" id="IPR003599">
    <property type="entry name" value="Ig_sub"/>
</dbReference>
<dbReference type="SMART" id="SM00409">
    <property type="entry name" value="IG"/>
    <property type="match status" value="2"/>
</dbReference>
<dbReference type="PANTHER" id="PTHR45080">
    <property type="entry name" value="CONTACTIN 5"/>
    <property type="match status" value="1"/>
</dbReference>
<organism evidence="10 11">
    <name type="scientific">Lutzomyia longipalpis</name>
    <name type="common">Sand fly</name>
    <dbReference type="NCBI Taxonomy" id="7200"/>
    <lineage>
        <taxon>Eukaryota</taxon>
        <taxon>Metazoa</taxon>
        <taxon>Ecdysozoa</taxon>
        <taxon>Arthropoda</taxon>
        <taxon>Hexapoda</taxon>
        <taxon>Insecta</taxon>
        <taxon>Pterygota</taxon>
        <taxon>Neoptera</taxon>
        <taxon>Endopterygota</taxon>
        <taxon>Diptera</taxon>
        <taxon>Nematocera</taxon>
        <taxon>Psychodoidea</taxon>
        <taxon>Psychodidae</taxon>
        <taxon>Lutzomyia</taxon>
        <taxon>Lutzomyia</taxon>
    </lineage>
</organism>
<evidence type="ECO:0000313" key="11">
    <source>
        <dbReference type="Proteomes" id="UP000092461"/>
    </source>
</evidence>
<keyword evidence="6" id="KW-0472">Membrane</keyword>
<dbReference type="VEuPathDB" id="VectorBase:LLONM1_009102"/>
<keyword evidence="11" id="KW-1185">Reference proteome</keyword>
<name>A0A1B0GLQ6_LUTLO</name>
<keyword evidence="2" id="KW-0812">Transmembrane</keyword>
<dbReference type="GO" id="GO:0007156">
    <property type="term" value="P:homophilic cell adhesion via plasma membrane adhesion molecules"/>
    <property type="evidence" value="ECO:0007669"/>
    <property type="project" value="TreeGrafter"/>
</dbReference>
<feature type="domain" description="Ig-like" evidence="9">
    <location>
        <begin position="99"/>
        <end position="172"/>
    </location>
</feature>
<dbReference type="EMBL" id="AJWK01035413">
    <property type="status" value="NOT_ANNOTATED_CDS"/>
    <property type="molecule type" value="Genomic_DNA"/>
</dbReference>
<dbReference type="InterPro" id="IPR013783">
    <property type="entry name" value="Ig-like_fold"/>
</dbReference>
<keyword evidence="3" id="KW-0732">Signal</keyword>